<keyword evidence="3" id="KW-1185">Reference proteome</keyword>
<evidence type="ECO:0000313" key="2">
    <source>
        <dbReference type="EMBL" id="CAD2219777.1"/>
    </source>
</evidence>
<dbReference type="Gene3D" id="6.10.140.2220">
    <property type="match status" value="1"/>
</dbReference>
<dbReference type="Proteomes" id="UP000515908">
    <property type="component" value="Chromosome 15"/>
</dbReference>
<reference evidence="2 3" key="1">
    <citation type="submission" date="2020-08" db="EMBL/GenBank/DDBJ databases">
        <authorList>
            <person name="Newling K."/>
            <person name="Davey J."/>
            <person name="Forrester S."/>
        </authorList>
    </citation>
    <scope>NUCLEOTIDE SEQUENCE [LARGE SCALE GENOMIC DNA]</scope>
    <source>
        <strain evidence="3">Crithidia deanei Carvalho (ATCC PRA-265)</strain>
    </source>
</reference>
<dbReference type="Gene3D" id="1.10.220.160">
    <property type="match status" value="1"/>
</dbReference>
<proteinExistence type="predicted"/>
<dbReference type="EMBL" id="LR877159">
    <property type="protein sequence ID" value="CAD2219777.1"/>
    <property type="molecule type" value="Genomic_DNA"/>
</dbReference>
<name>S9VIL0_9TRYP</name>
<dbReference type="PANTHER" id="PTHR12197">
    <property type="entry name" value="HISTONE-LYSINE N-METHYLTRANSFERASE SMYD"/>
    <property type="match status" value="1"/>
</dbReference>
<dbReference type="SUPFAM" id="SSF82199">
    <property type="entry name" value="SET domain"/>
    <property type="match status" value="1"/>
</dbReference>
<accession>S9VIL0</accession>
<evidence type="ECO:0000259" key="1">
    <source>
        <dbReference type="Pfam" id="PF00856"/>
    </source>
</evidence>
<protein>
    <submittedName>
        <fullName evidence="2">SET domain containing protein, putative</fullName>
    </submittedName>
</protein>
<dbReference type="AlphaFoldDB" id="S9VIL0"/>
<gene>
    <name evidence="2" type="ORF">ADEAN_000728600</name>
</gene>
<feature type="domain" description="SET" evidence="1">
    <location>
        <begin position="125"/>
        <end position="355"/>
    </location>
</feature>
<dbReference type="InterPro" id="IPR046341">
    <property type="entry name" value="SET_dom_sf"/>
</dbReference>
<sequence length="387" mass="42925">MRRTMKWWCGATVPSGTDISPQVLKNHCHDMIITLGPATPPEAFLFRGNAYFELGFPYLALADYNTAAGVLNLSGAHQNKCFLALDKFPETQVATYPSSDSHVHLFVTPMLGEGVALQHVNDAVGRGIVAQKALQGGSTVIKPCEPWLKYPILDNSCSNCGCPLPDRSFPCNNENCHEEYCSRDCRTMALGLYHRHVCYNEAFQNIELDVYAQLHAAQKDGDVSVRNATAAQLLALRVISAALIVQTVPSVLPQMRILSGKLSFNPKTLGGSMLHLYERLSRALQIQTIISYEEFLGVLARITANCFQREDSIELHHARSMMNHSCRANAAEDGMTGAIVTKQPVEEGGEVCINYYPQLKDLPYAERTVELRRRGFVCQCTQCQKKI</sequence>
<dbReference type="VEuPathDB" id="TriTrypDB:ADEAN_000728600"/>
<evidence type="ECO:0000313" key="3">
    <source>
        <dbReference type="Proteomes" id="UP000515908"/>
    </source>
</evidence>
<dbReference type="OrthoDB" id="438641at2759"/>
<organism evidence="2 3">
    <name type="scientific">Angomonas deanei</name>
    <dbReference type="NCBI Taxonomy" id="59799"/>
    <lineage>
        <taxon>Eukaryota</taxon>
        <taxon>Discoba</taxon>
        <taxon>Euglenozoa</taxon>
        <taxon>Kinetoplastea</taxon>
        <taxon>Metakinetoplastina</taxon>
        <taxon>Trypanosomatida</taxon>
        <taxon>Trypanosomatidae</taxon>
        <taxon>Strigomonadinae</taxon>
        <taxon>Angomonas</taxon>
    </lineage>
</organism>
<dbReference type="GO" id="GO:0005634">
    <property type="term" value="C:nucleus"/>
    <property type="evidence" value="ECO:0007669"/>
    <property type="project" value="TreeGrafter"/>
</dbReference>
<dbReference type="Pfam" id="PF00856">
    <property type="entry name" value="SET"/>
    <property type="match status" value="1"/>
</dbReference>
<dbReference type="InterPro" id="IPR001214">
    <property type="entry name" value="SET_dom"/>
</dbReference>
<dbReference type="InterPro" id="IPR050869">
    <property type="entry name" value="H3K4_H4K5_MeTrfase"/>
</dbReference>
<dbReference type="Gene3D" id="2.170.270.10">
    <property type="entry name" value="SET domain"/>
    <property type="match status" value="1"/>
</dbReference>
<dbReference type="PANTHER" id="PTHR12197:SF297">
    <property type="entry name" value="SET DOMAIN-CONTAINING PROTEIN"/>
    <property type="match status" value="1"/>
</dbReference>